<keyword evidence="3" id="KW-1185">Reference proteome</keyword>
<name>A0ABY2QG52_9SPHN</name>
<accession>A0ABY2QG52</accession>
<comment type="caution">
    <text evidence="2">The sequence shown here is derived from an EMBL/GenBank/DDBJ whole genome shotgun (WGS) entry which is preliminary data.</text>
</comment>
<dbReference type="InterPro" id="IPR006311">
    <property type="entry name" value="TAT_signal"/>
</dbReference>
<dbReference type="PROSITE" id="PS51318">
    <property type="entry name" value="TAT"/>
    <property type="match status" value="1"/>
</dbReference>
<evidence type="ECO:0000256" key="1">
    <source>
        <dbReference type="SAM" id="SignalP"/>
    </source>
</evidence>
<feature type="chain" id="PRO_5047114517" evidence="1">
    <location>
        <begin position="28"/>
        <end position="614"/>
    </location>
</feature>
<dbReference type="PANTHER" id="PTHR33361">
    <property type="entry name" value="GLR0591 PROTEIN"/>
    <property type="match status" value="1"/>
</dbReference>
<dbReference type="InterPro" id="IPR010281">
    <property type="entry name" value="DUF885"/>
</dbReference>
<dbReference type="EMBL" id="SSTI01000007">
    <property type="protein sequence ID" value="THG39587.1"/>
    <property type="molecule type" value="Genomic_DNA"/>
</dbReference>
<keyword evidence="1" id="KW-0732">Signal</keyword>
<protein>
    <submittedName>
        <fullName evidence="2">DUF885 family protein</fullName>
    </submittedName>
</protein>
<dbReference type="Pfam" id="PF05960">
    <property type="entry name" value="DUF885"/>
    <property type="match status" value="1"/>
</dbReference>
<gene>
    <name evidence="2" type="ORF">E5988_10455</name>
</gene>
<evidence type="ECO:0000313" key="2">
    <source>
        <dbReference type="EMBL" id="THG39587.1"/>
    </source>
</evidence>
<dbReference type="RefSeq" id="WP_136451649.1">
    <property type="nucleotide sequence ID" value="NZ_SSTI01000007.1"/>
</dbReference>
<feature type="signal peptide" evidence="1">
    <location>
        <begin position="1"/>
        <end position="27"/>
    </location>
</feature>
<organism evidence="2 3">
    <name type="scientific">Sphingomonas olei</name>
    <dbReference type="NCBI Taxonomy" id="1886787"/>
    <lineage>
        <taxon>Bacteria</taxon>
        <taxon>Pseudomonadati</taxon>
        <taxon>Pseudomonadota</taxon>
        <taxon>Alphaproteobacteria</taxon>
        <taxon>Sphingomonadales</taxon>
        <taxon>Sphingomonadaceae</taxon>
        <taxon>Sphingomonas</taxon>
    </lineage>
</organism>
<sequence>MTIDRRDFLTGTAALAASTALAPPALAQAPVADADAAALALLGQQADALLTAYPDGAAYLGLDQGKRLALKTRLTDRSADAEAARRSAAAQRLARLQRIDRTALTPAVATHVETVIAAHEIALDGWQRMPVGDMAFLSNNNYRSTPYVVTQGNGAFVDTPDLLENKHQVASRADAEAYLARLEAYAGQLEAETRRIQADAGQNVLLPAPFNDITAAQLRAGAAQPAAEQGMIRTLAEKTAKAGLTGDWTARATAIVDRRIAPALVQQADTLASFRSRAPEDGGMWRMPDAENRYAWLAEAATTTKRTPDEIHASGLEQCRAYAAELDPLLRAQGLTQGTPGERLAALGKRPDLLFANNDAGRAELLAYLNTVVDRLRPGLPQAFGKLVRGNLVIKRVPPAIENGAPNGYAGPGALDGSTPGIYYINLRDTANWPRFELATLTFHEGIPGHIWQGEYTFDLPLIRTLLAFNAYSEGWGLYAEQIGAELGYYDDDPLGRIGYLQSMNFRAARLVVDTGLHHKRWSVDQAVRWLMAATGYTESRAQSEINRYCVWPGQALGYKTGHNEINRLRDAARQRLGARFDVRGFNDAVVQAGGMPLGVLGKVVDRWCETVPA</sequence>
<dbReference type="InterPro" id="IPR019546">
    <property type="entry name" value="TAT_signal_bac_arc"/>
</dbReference>
<proteinExistence type="predicted"/>
<dbReference type="Proteomes" id="UP000308038">
    <property type="component" value="Unassembled WGS sequence"/>
</dbReference>
<dbReference type="NCBIfam" id="TIGR01409">
    <property type="entry name" value="TAT_signal_seq"/>
    <property type="match status" value="1"/>
</dbReference>
<dbReference type="PANTHER" id="PTHR33361:SF2">
    <property type="entry name" value="DUF885 DOMAIN-CONTAINING PROTEIN"/>
    <property type="match status" value="1"/>
</dbReference>
<evidence type="ECO:0000313" key="3">
    <source>
        <dbReference type="Proteomes" id="UP000308038"/>
    </source>
</evidence>
<reference evidence="2 3" key="1">
    <citation type="submission" date="2019-04" db="EMBL/GenBank/DDBJ databases">
        <title>Microbes associate with the intestines of laboratory mice.</title>
        <authorList>
            <person name="Navarre W."/>
            <person name="Wong E."/>
            <person name="Huang K.C."/>
            <person name="Tropini C."/>
            <person name="Ng K."/>
            <person name="Yu B."/>
        </authorList>
    </citation>
    <scope>NUCLEOTIDE SEQUENCE [LARGE SCALE GENOMIC DNA]</scope>
    <source>
        <strain evidence="2 3">NM83_B4-11</strain>
    </source>
</reference>